<evidence type="ECO:0000313" key="4">
    <source>
        <dbReference type="EMBL" id="MCU5781347.1"/>
    </source>
</evidence>
<feature type="domain" description="TPM" evidence="3">
    <location>
        <begin position="29"/>
        <end position="152"/>
    </location>
</feature>
<dbReference type="RefSeq" id="WP_163122372.1">
    <property type="nucleotide sequence ID" value="NZ_ARXS01000002.1"/>
</dbReference>
<sequence>MRLLLCTLLMLVLPSAWAAPEFPALTGRVVDNAGLLSSQQAQALEQRLAEAESRTSNQVVVVTLPDLQGYAIEDYGYQLGRAWGIGQAEHDNGALLIIAPKERKIRIEVGYGLEGVLTDALSHAIIQNEIQPAFRQGDYFTGIEQGAAAILAAIDGEYTAPARKANKGSNLQALIYLIVLVVLTMLLTFGGGGRGGGRRGRGLLAPIAIGGMGGFGGGGGGGFGGGGFGGGGGGFGGGGASGGW</sequence>
<evidence type="ECO:0000256" key="1">
    <source>
        <dbReference type="SAM" id="Phobius"/>
    </source>
</evidence>
<dbReference type="InterPro" id="IPR007621">
    <property type="entry name" value="TPM_dom"/>
</dbReference>
<dbReference type="Pfam" id="PF04536">
    <property type="entry name" value="TPM_phosphatase"/>
    <property type="match status" value="1"/>
</dbReference>
<protein>
    <recommendedName>
        <fullName evidence="3">TPM domain-containing protein</fullName>
    </recommendedName>
</protein>
<keyword evidence="5" id="KW-1185">Reference proteome</keyword>
<comment type="caution">
    <text evidence="4">The sequence shown here is derived from an EMBL/GenBank/DDBJ whole genome shotgun (WGS) entry which is preliminary data.</text>
</comment>
<dbReference type="PANTHER" id="PTHR30373:SF2">
    <property type="entry name" value="UPF0603 PROTEIN YGCG"/>
    <property type="match status" value="1"/>
</dbReference>
<organism evidence="4 5">
    <name type="scientific">Alloalcanivorax balearicus MACL04</name>
    <dbReference type="NCBI Taxonomy" id="1177182"/>
    <lineage>
        <taxon>Bacteria</taxon>
        <taxon>Pseudomonadati</taxon>
        <taxon>Pseudomonadota</taxon>
        <taxon>Gammaproteobacteria</taxon>
        <taxon>Oceanospirillales</taxon>
        <taxon>Alcanivoracaceae</taxon>
        <taxon>Alloalcanivorax</taxon>
    </lineage>
</organism>
<reference evidence="4" key="1">
    <citation type="submission" date="2012-09" db="EMBL/GenBank/DDBJ databases">
        <title>Genome Sequence of alkane-degrading Bacterium Alcanivorax balearicus MACL04.</title>
        <authorList>
            <person name="Lai Q."/>
            <person name="Shao Z."/>
        </authorList>
    </citation>
    <scope>NUCLEOTIDE SEQUENCE</scope>
    <source>
        <strain evidence="4">MACL04</strain>
    </source>
</reference>
<accession>A0ABT2QUZ9</accession>
<keyword evidence="1" id="KW-0472">Membrane</keyword>
<name>A0ABT2QUZ9_9GAMM</name>
<keyword evidence="1" id="KW-1133">Transmembrane helix</keyword>
<dbReference type="EMBL" id="ARXS01000002">
    <property type="protein sequence ID" value="MCU5781347.1"/>
    <property type="molecule type" value="Genomic_DNA"/>
</dbReference>
<dbReference type="PANTHER" id="PTHR30373">
    <property type="entry name" value="UPF0603 PROTEIN YGCG"/>
    <property type="match status" value="1"/>
</dbReference>
<keyword evidence="1" id="KW-0812">Transmembrane</keyword>
<feature type="chain" id="PRO_5045602960" description="TPM domain-containing protein" evidence="2">
    <location>
        <begin position="19"/>
        <end position="244"/>
    </location>
</feature>
<dbReference type="Gene3D" id="3.10.310.50">
    <property type="match status" value="1"/>
</dbReference>
<evidence type="ECO:0000256" key="2">
    <source>
        <dbReference type="SAM" id="SignalP"/>
    </source>
</evidence>
<dbReference type="Proteomes" id="UP001064106">
    <property type="component" value="Unassembled WGS sequence"/>
</dbReference>
<evidence type="ECO:0000259" key="3">
    <source>
        <dbReference type="Pfam" id="PF04536"/>
    </source>
</evidence>
<keyword evidence="2" id="KW-0732">Signal</keyword>
<proteinExistence type="predicted"/>
<feature type="transmembrane region" description="Helical" evidence="1">
    <location>
        <begin position="173"/>
        <end position="192"/>
    </location>
</feature>
<feature type="signal peptide" evidence="2">
    <location>
        <begin position="1"/>
        <end position="18"/>
    </location>
</feature>
<gene>
    <name evidence="4" type="ORF">MA04_00647</name>
</gene>
<evidence type="ECO:0000313" key="5">
    <source>
        <dbReference type="Proteomes" id="UP001064106"/>
    </source>
</evidence>